<dbReference type="GO" id="GO:0055085">
    <property type="term" value="P:transmembrane transport"/>
    <property type="evidence" value="ECO:0007669"/>
    <property type="project" value="InterPro"/>
</dbReference>
<feature type="transmembrane region" description="Helical" evidence="11">
    <location>
        <begin position="12"/>
        <end position="33"/>
    </location>
</feature>
<accession>A0A1B2EHW5</accession>
<dbReference type="PANTHER" id="PTHR32243:SF50">
    <property type="entry name" value="MALTOSE_MALTODEXTRIN TRANSPORT SYSTEM PERMEASE PROTEIN MALG"/>
    <property type="match status" value="1"/>
</dbReference>
<feature type="domain" description="ABC transmembrane type-1" evidence="12">
    <location>
        <begin position="72"/>
        <end position="264"/>
    </location>
</feature>
<evidence type="ECO:0000256" key="2">
    <source>
        <dbReference type="ARBA" id="ARBA00004651"/>
    </source>
</evidence>
<reference evidence="13" key="1">
    <citation type="submission" date="2016-07" db="EMBL/GenBank/DDBJ databases">
        <title>Microvirga ossetica sp. nov. a new species of rhizobia isolated from root nodules of the legume species Vicia alpestris Steven originated from North Ossetia region in the Caucasus.</title>
        <authorList>
            <person name="Safronova V.I."/>
            <person name="Kuznetsova I.G."/>
            <person name="Sazanova A.L."/>
            <person name="Belimov A."/>
            <person name="Andronov E."/>
            <person name="Osledkin Y.S."/>
            <person name="Onishchuk O.P."/>
            <person name="Kurchak O.N."/>
            <person name="Shaposhnikov A.I."/>
            <person name="Willems A."/>
            <person name="Tikhonovich I.A."/>
        </authorList>
    </citation>
    <scope>NUCLEOTIDE SEQUENCE [LARGE SCALE GENOMIC DNA]</scope>
    <source>
        <strain evidence="13">V5/3M</strain>
    </source>
</reference>
<dbReference type="GO" id="GO:0005886">
    <property type="term" value="C:plasma membrane"/>
    <property type="evidence" value="ECO:0007669"/>
    <property type="project" value="UniProtKB-SubCell"/>
</dbReference>
<dbReference type="EMBL" id="CP016616">
    <property type="protein sequence ID" value="ANY79573.1"/>
    <property type="molecule type" value="Genomic_DNA"/>
</dbReference>
<dbReference type="Pfam" id="PF00528">
    <property type="entry name" value="BPD_transp_1"/>
    <property type="match status" value="1"/>
</dbReference>
<dbReference type="PANTHER" id="PTHR32243">
    <property type="entry name" value="MALTOSE TRANSPORT SYSTEM PERMEASE-RELATED"/>
    <property type="match status" value="1"/>
</dbReference>
<keyword evidence="9 11" id="KW-0472">Membrane</keyword>
<keyword evidence="5" id="KW-1003">Cell membrane</keyword>
<dbReference type="SUPFAM" id="SSF161098">
    <property type="entry name" value="MetI-like"/>
    <property type="match status" value="1"/>
</dbReference>
<name>A0A1B2EHW5_9HYPH</name>
<sequence>MFDLSSTVSKVVFGLLLALIGLFLFFPLYWLVISSVKSNGELYSIIPTPFPLAPTLTHFINALTTGKLPMYLVNSLIASGSSAALNTLLALYAGYSFAKYRFTGRQPVMLFMLSAQMFPFGLLLISIYPLMSEVGLLDTRIGLILSYIVFALPVSTYMLYSYFSQVPDELIEAARADGASDLRIFHTIVIPISIPPIVTVFLYSFMWSWNDLLYSMTLIVSDDKRTIGPGLLLTYLNEVNSDWGGAMAASLLASAPIVAAFLFLQRYFIQGVTAGAVK</sequence>
<dbReference type="InterPro" id="IPR000515">
    <property type="entry name" value="MetI-like"/>
</dbReference>
<dbReference type="InterPro" id="IPR050901">
    <property type="entry name" value="BP-dep_ABC_trans_perm"/>
</dbReference>
<dbReference type="OrthoDB" id="9804629at2"/>
<dbReference type="CDD" id="cd06261">
    <property type="entry name" value="TM_PBP2"/>
    <property type="match status" value="1"/>
</dbReference>
<dbReference type="Gene3D" id="1.10.3720.10">
    <property type="entry name" value="MetI-like"/>
    <property type="match status" value="1"/>
</dbReference>
<comment type="function">
    <text evidence="1">Part of the ABC transporter complex MalEFGK involved in maltose/maltodextrin import. Probably responsible for the translocation of the substrate across the membrane.</text>
</comment>
<evidence type="ECO:0000313" key="13">
    <source>
        <dbReference type="EMBL" id="ANY79573.1"/>
    </source>
</evidence>
<keyword evidence="8 11" id="KW-1133">Transmembrane helix</keyword>
<evidence type="ECO:0000259" key="12">
    <source>
        <dbReference type="PROSITE" id="PS50928"/>
    </source>
</evidence>
<feature type="transmembrane region" description="Helical" evidence="11">
    <location>
        <begin position="110"/>
        <end position="131"/>
    </location>
</feature>
<dbReference type="KEGG" id="moc:BB934_16185"/>
<feature type="transmembrane region" description="Helical" evidence="11">
    <location>
        <begin position="243"/>
        <end position="264"/>
    </location>
</feature>
<evidence type="ECO:0000256" key="5">
    <source>
        <dbReference type="ARBA" id="ARBA00022475"/>
    </source>
</evidence>
<keyword evidence="7 11" id="KW-0812">Transmembrane</keyword>
<feature type="transmembrane region" description="Helical" evidence="11">
    <location>
        <begin position="184"/>
        <end position="206"/>
    </location>
</feature>
<comment type="similarity">
    <text evidence="3">Belongs to the binding-protein-dependent transport system permease family. MalFG subfamily.</text>
</comment>
<dbReference type="InterPro" id="IPR035906">
    <property type="entry name" value="MetI-like_sf"/>
</dbReference>
<feature type="transmembrane region" description="Helical" evidence="11">
    <location>
        <begin position="143"/>
        <end position="163"/>
    </location>
</feature>
<evidence type="ECO:0000256" key="4">
    <source>
        <dbReference type="ARBA" id="ARBA00022448"/>
    </source>
</evidence>
<keyword evidence="6" id="KW-0762">Sugar transport</keyword>
<evidence type="ECO:0000256" key="6">
    <source>
        <dbReference type="ARBA" id="ARBA00022597"/>
    </source>
</evidence>
<organism evidence="13">
    <name type="scientific">Microvirga ossetica</name>
    <dbReference type="NCBI Taxonomy" id="1882682"/>
    <lineage>
        <taxon>Bacteria</taxon>
        <taxon>Pseudomonadati</taxon>
        <taxon>Pseudomonadota</taxon>
        <taxon>Alphaproteobacteria</taxon>
        <taxon>Hyphomicrobiales</taxon>
        <taxon>Methylobacteriaceae</taxon>
        <taxon>Microvirga</taxon>
    </lineage>
</organism>
<dbReference type="PROSITE" id="PS50928">
    <property type="entry name" value="ABC_TM1"/>
    <property type="match status" value="1"/>
</dbReference>
<evidence type="ECO:0000256" key="9">
    <source>
        <dbReference type="ARBA" id="ARBA00023136"/>
    </source>
</evidence>
<evidence type="ECO:0000256" key="8">
    <source>
        <dbReference type="ARBA" id="ARBA00022989"/>
    </source>
</evidence>
<protein>
    <recommendedName>
        <fullName evidence="10">Maltose/maltodextrin transport system permease protein MalG</fullName>
    </recommendedName>
</protein>
<evidence type="ECO:0000256" key="1">
    <source>
        <dbReference type="ARBA" id="ARBA00002264"/>
    </source>
</evidence>
<comment type="subcellular location">
    <subcellularLocation>
        <location evidence="2 11">Cell membrane</location>
        <topology evidence="2 11">Multi-pass membrane protein</topology>
    </subcellularLocation>
</comment>
<dbReference type="RefSeq" id="WP_099510591.1">
    <property type="nucleotide sequence ID" value="NZ_CP016616.1"/>
</dbReference>
<keyword evidence="4 11" id="KW-0813">Transport</keyword>
<dbReference type="AlphaFoldDB" id="A0A1B2EHW5"/>
<gene>
    <name evidence="13" type="ORF">BB934_16185</name>
</gene>
<evidence type="ECO:0000256" key="10">
    <source>
        <dbReference type="ARBA" id="ARBA00041109"/>
    </source>
</evidence>
<evidence type="ECO:0000256" key="11">
    <source>
        <dbReference type="RuleBase" id="RU363032"/>
    </source>
</evidence>
<evidence type="ECO:0000256" key="7">
    <source>
        <dbReference type="ARBA" id="ARBA00022692"/>
    </source>
</evidence>
<feature type="transmembrane region" description="Helical" evidence="11">
    <location>
        <begin position="76"/>
        <end position="98"/>
    </location>
</feature>
<proteinExistence type="inferred from homology"/>
<evidence type="ECO:0000256" key="3">
    <source>
        <dbReference type="ARBA" id="ARBA00009047"/>
    </source>
</evidence>